<organism evidence="3 4">
    <name type="scientific">Dethiosulfovibrio marinus</name>
    <dbReference type="NCBI Taxonomy" id="133532"/>
    <lineage>
        <taxon>Bacteria</taxon>
        <taxon>Thermotogati</taxon>
        <taxon>Synergistota</taxon>
        <taxon>Synergistia</taxon>
        <taxon>Synergistales</taxon>
        <taxon>Dethiosulfovibrionaceae</taxon>
        <taxon>Dethiosulfovibrio</taxon>
    </lineage>
</organism>
<dbReference type="SUPFAM" id="SSF55785">
    <property type="entry name" value="PYP-like sensor domain (PAS domain)"/>
    <property type="match status" value="1"/>
</dbReference>
<dbReference type="NCBIfam" id="TIGR00229">
    <property type="entry name" value="sensory_box"/>
    <property type="match status" value="1"/>
</dbReference>
<dbReference type="PROSITE" id="PS50887">
    <property type="entry name" value="GGDEF"/>
    <property type="match status" value="1"/>
</dbReference>
<evidence type="ECO:0000313" key="3">
    <source>
        <dbReference type="EMBL" id="MCF4143284.1"/>
    </source>
</evidence>
<keyword evidence="1" id="KW-0472">Membrane</keyword>
<keyword evidence="1" id="KW-0812">Transmembrane</keyword>
<dbReference type="NCBIfam" id="TIGR00254">
    <property type="entry name" value="GGDEF"/>
    <property type="match status" value="1"/>
</dbReference>
<feature type="transmembrane region" description="Helical" evidence="1">
    <location>
        <begin position="6"/>
        <end position="24"/>
    </location>
</feature>
<feature type="transmembrane region" description="Helical" evidence="1">
    <location>
        <begin position="36"/>
        <end position="56"/>
    </location>
</feature>
<dbReference type="PANTHER" id="PTHR44757:SF2">
    <property type="entry name" value="BIOFILM ARCHITECTURE MAINTENANCE PROTEIN MBAA"/>
    <property type="match status" value="1"/>
</dbReference>
<feature type="transmembrane region" description="Helical" evidence="1">
    <location>
        <begin position="157"/>
        <end position="177"/>
    </location>
</feature>
<keyword evidence="4" id="KW-1185">Reference proteome</keyword>
<dbReference type="EMBL" id="JAKGUD010000013">
    <property type="protein sequence ID" value="MCF4143284.1"/>
    <property type="molecule type" value="Genomic_DNA"/>
</dbReference>
<dbReference type="InterPro" id="IPR035965">
    <property type="entry name" value="PAS-like_dom_sf"/>
</dbReference>
<dbReference type="Proteomes" id="UP001200430">
    <property type="component" value="Unassembled WGS sequence"/>
</dbReference>
<evidence type="ECO:0000256" key="1">
    <source>
        <dbReference type="SAM" id="Phobius"/>
    </source>
</evidence>
<protein>
    <submittedName>
        <fullName evidence="3">Sensor domain-containing diguanylate cyclase</fullName>
    </submittedName>
</protein>
<dbReference type="Gene3D" id="3.30.450.20">
    <property type="entry name" value="PAS domain"/>
    <property type="match status" value="1"/>
</dbReference>
<feature type="transmembrane region" description="Helical" evidence="1">
    <location>
        <begin position="62"/>
        <end position="84"/>
    </location>
</feature>
<dbReference type="CDD" id="cd01949">
    <property type="entry name" value="GGDEF"/>
    <property type="match status" value="1"/>
</dbReference>
<accession>A0ABS9EQ20</accession>
<dbReference type="InterPro" id="IPR029787">
    <property type="entry name" value="Nucleotide_cyclase"/>
</dbReference>
<dbReference type="SMART" id="SM00267">
    <property type="entry name" value="GGDEF"/>
    <property type="match status" value="1"/>
</dbReference>
<name>A0ABS9EQ20_9BACT</name>
<dbReference type="InterPro" id="IPR052155">
    <property type="entry name" value="Biofilm_reg_signaling"/>
</dbReference>
<proteinExistence type="predicted"/>
<comment type="caution">
    <text evidence="3">The sequence shown here is derived from an EMBL/GenBank/DDBJ whole genome shotgun (WGS) entry which is preliminary data.</text>
</comment>
<feature type="transmembrane region" description="Helical" evidence="1">
    <location>
        <begin position="197"/>
        <end position="217"/>
    </location>
</feature>
<keyword evidence="1" id="KW-1133">Transmembrane helix</keyword>
<dbReference type="RefSeq" id="WP_236099986.1">
    <property type="nucleotide sequence ID" value="NZ_JAKGUD010000013.1"/>
</dbReference>
<dbReference type="Gene3D" id="3.30.70.270">
    <property type="match status" value="1"/>
</dbReference>
<evidence type="ECO:0000259" key="2">
    <source>
        <dbReference type="PROSITE" id="PS50887"/>
    </source>
</evidence>
<feature type="domain" description="GGDEF" evidence="2">
    <location>
        <begin position="380"/>
        <end position="511"/>
    </location>
</feature>
<reference evidence="3 4" key="1">
    <citation type="submission" date="2022-01" db="EMBL/GenBank/DDBJ databases">
        <title>Dethiosulfovibrio faecalis sp. nov., a novel proteolytic, non-sulfur-reducing bacterium isolated from a marine aquaculture solid waste bioreactor.</title>
        <authorList>
            <person name="Grabowski S."/>
            <person name="Apolinario E."/>
            <person name="Schneider N."/>
            <person name="Marshall C.W."/>
            <person name="Sowers K.R."/>
        </authorList>
    </citation>
    <scope>NUCLEOTIDE SEQUENCE [LARGE SCALE GENOMIC DNA]</scope>
    <source>
        <strain evidence="3 4">DSM 12537</strain>
    </source>
</reference>
<sequence length="528" mass="58598">MNLDFRTVVLGGVILFCVCTLLVGSLWRQTRSRFDGLGHSFVGFILISTGLALMFLRGRICPFISVVVVNGLLVLGIIAGLVGLERFLEIYRSHRRDLAIWALFVSFIAYFAYVDPSTPKRIICFSVVLVYFSWRYIKTSIIDVDSSTRKTTFGIGVAFTGFLILGLSRIGAAIFLYRDLHSLELPSGTLEVLLGYSQHALVVLWAYGLTLMVNSRLMAELDRERVKFSSIFDGAPHAIALTRRFDGMVIDFNREFSRLLELEEGQILGRNTVELGFWGSSEERSRIIDGIKSNESIKAVDVRLRRSKGSDMIGSLFVDLVSVNGEGVLLSTIMDVTEQRKMELQIAKMAQTDPLTGLLNRAAFSEEVDRAMEEASSEEEKLSLMFLDLDGFKPVNDDFGHAVGDVVLCQVTERMAKNVGSEGTLGRIGGDEFVVLLPFGEKRAGSVGEDIRLALERPFDVDGRSIEISCSVGIAVYPDHGKDEIELAKNADHAMYMVKKAGGNGVGVFGQTTFDGGWRRKGERDRWF</sequence>
<dbReference type="InterPro" id="IPR000160">
    <property type="entry name" value="GGDEF_dom"/>
</dbReference>
<dbReference type="InterPro" id="IPR000014">
    <property type="entry name" value="PAS"/>
</dbReference>
<feature type="transmembrane region" description="Helical" evidence="1">
    <location>
        <begin position="96"/>
        <end position="113"/>
    </location>
</feature>
<dbReference type="SUPFAM" id="SSF55073">
    <property type="entry name" value="Nucleotide cyclase"/>
    <property type="match status" value="1"/>
</dbReference>
<dbReference type="Pfam" id="PF00990">
    <property type="entry name" value="GGDEF"/>
    <property type="match status" value="1"/>
</dbReference>
<dbReference type="InterPro" id="IPR043128">
    <property type="entry name" value="Rev_trsase/Diguanyl_cyclase"/>
</dbReference>
<gene>
    <name evidence="3" type="ORF">L2W38_10715</name>
</gene>
<evidence type="ECO:0000313" key="4">
    <source>
        <dbReference type="Proteomes" id="UP001200430"/>
    </source>
</evidence>
<dbReference type="PANTHER" id="PTHR44757">
    <property type="entry name" value="DIGUANYLATE CYCLASE DGCP"/>
    <property type="match status" value="1"/>
</dbReference>